<dbReference type="PANTHER" id="PTHR30408:SF12">
    <property type="entry name" value="TYPE I RESTRICTION ENZYME MJAVIII SPECIFICITY SUBUNIT"/>
    <property type="match status" value="1"/>
</dbReference>
<dbReference type="CDD" id="cd17256">
    <property type="entry name" value="RMtype1_S_EcoJA65PI-TRD1-CR1_like"/>
    <property type="match status" value="1"/>
</dbReference>
<dbReference type="Gene3D" id="3.90.220.20">
    <property type="entry name" value="DNA methylase specificity domains"/>
    <property type="match status" value="2"/>
</dbReference>
<proteinExistence type="inferred from homology"/>
<sequence length="299" mass="32302">MIDTAYWLEPGPSLDPTWAYYKLLTVNINDMDSGSAIPSLTKSHFEALPLDIPSPEEQGRIAALLGALDDLIEANRRTASAVLRLAMASFSHLDAWSTHLAPLSKVTTKIGSGATPRGGKAVYQEEGISFIRSQNVYDGAFSFDGLAKISEEAADALRVVTVLPGDVLINITGESVTRTALAPERALPARVSQHVAIVRPDPRVLDSRFLMLALLSDPIKAHLNGLSAAGATRRALTKAHLRGTQIPVPPLAAQRQVARVLDAIHELEDEIADLTRTRDELLPLLMSGKIRVDETLEVV</sequence>
<dbReference type="GO" id="GO:0009307">
    <property type="term" value="P:DNA restriction-modification system"/>
    <property type="evidence" value="ECO:0007669"/>
    <property type="project" value="UniProtKB-KW"/>
</dbReference>
<keyword evidence="2" id="KW-0680">Restriction system</keyword>
<evidence type="ECO:0000256" key="1">
    <source>
        <dbReference type="ARBA" id="ARBA00010923"/>
    </source>
</evidence>
<dbReference type="GO" id="GO:0003677">
    <property type="term" value="F:DNA binding"/>
    <property type="evidence" value="ECO:0007669"/>
    <property type="project" value="UniProtKB-KW"/>
</dbReference>
<feature type="domain" description="Type I restriction modification DNA specificity" evidence="4">
    <location>
        <begin position="112"/>
        <end position="266"/>
    </location>
</feature>
<evidence type="ECO:0000313" key="5">
    <source>
        <dbReference type="EMBL" id="MBB5494368.1"/>
    </source>
</evidence>
<dbReference type="PANTHER" id="PTHR30408">
    <property type="entry name" value="TYPE-1 RESTRICTION ENZYME ECOKI SPECIFICITY PROTEIN"/>
    <property type="match status" value="1"/>
</dbReference>
<comment type="caution">
    <text evidence="5">The sequence shown here is derived from an EMBL/GenBank/DDBJ whole genome shotgun (WGS) entry which is preliminary data.</text>
</comment>
<organism evidence="5 6">
    <name type="scientific">Nocardiopsis metallicus</name>
    <dbReference type="NCBI Taxonomy" id="179819"/>
    <lineage>
        <taxon>Bacteria</taxon>
        <taxon>Bacillati</taxon>
        <taxon>Actinomycetota</taxon>
        <taxon>Actinomycetes</taxon>
        <taxon>Streptosporangiales</taxon>
        <taxon>Nocardiopsidaceae</taxon>
        <taxon>Nocardiopsis</taxon>
    </lineage>
</organism>
<dbReference type="InterPro" id="IPR052021">
    <property type="entry name" value="Type-I_RS_S_subunit"/>
</dbReference>
<keyword evidence="5" id="KW-0378">Hydrolase</keyword>
<comment type="similarity">
    <text evidence="1">Belongs to the type-I restriction system S methylase family.</text>
</comment>
<gene>
    <name evidence="5" type="ORF">HNR07_005505</name>
</gene>
<evidence type="ECO:0000313" key="6">
    <source>
        <dbReference type="Proteomes" id="UP000579647"/>
    </source>
</evidence>
<dbReference type="InterPro" id="IPR000055">
    <property type="entry name" value="Restrct_endonuc_typeI_TRD"/>
</dbReference>
<dbReference type="Pfam" id="PF01420">
    <property type="entry name" value="Methylase_S"/>
    <property type="match status" value="2"/>
</dbReference>
<dbReference type="GO" id="GO:0009035">
    <property type="term" value="F:type I site-specific deoxyribonuclease activity"/>
    <property type="evidence" value="ECO:0007669"/>
    <property type="project" value="UniProtKB-EC"/>
</dbReference>
<feature type="domain" description="Type I restriction modification DNA specificity" evidence="4">
    <location>
        <begin position="16"/>
        <end position="77"/>
    </location>
</feature>
<keyword evidence="6" id="KW-1185">Reference proteome</keyword>
<reference evidence="5 6" key="1">
    <citation type="submission" date="2020-08" db="EMBL/GenBank/DDBJ databases">
        <title>Sequencing the genomes of 1000 actinobacteria strains.</title>
        <authorList>
            <person name="Klenk H.-P."/>
        </authorList>
    </citation>
    <scope>NUCLEOTIDE SEQUENCE [LARGE SCALE GENOMIC DNA]</scope>
    <source>
        <strain evidence="5 6">DSM 44598</strain>
    </source>
</reference>
<accession>A0A840WW35</accession>
<dbReference type="RefSeq" id="WP_184367751.1">
    <property type="nucleotide sequence ID" value="NZ_BAAAKM010000059.1"/>
</dbReference>
<dbReference type="SUPFAM" id="SSF116734">
    <property type="entry name" value="DNA methylase specificity domain"/>
    <property type="match status" value="2"/>
</dbReference>
<protein>
    <submittedName>
        <fullName evidence="5">Type I restriction enzyme S subunit</fullName>
        <ecNumber evidence="5">3.1.21.3</ecNumber>
    </submittedName>
</protein>
<dbReference type="AlphaFoldDB" id="A0A840WW35"/>
<name>A0A840WW35_9ACTN</name>
<evidence type="ECO:0000259" key="4">
    <source>
        <dbReference type="Pfam" id="PF01420"/>
    </source>
</evidence>
<dbReference type="EC" id="3.1.21.3" evidence="5"/>
<dbReference type="EMBL" id="JACHDO010000001">
    <property type="protein sequence ID" value="MBB5494368.1"/>
    <property type="molecule type" value="Genomic_DNA"/>
</dbReference>
<evidence type="ECO:0000256" key="2">
    <source>
        <dbReference type="ARBA" id="ARBA00022747"/>
    </source>
</evidence>
<keyword evidence="3" id="KW-0238">DNA-binding</keyword>
<dbReference type="InterPro" id="IPR044946">
    <property type="entry name" value="Restrct_endonuc_typeI_TRD_sf"/>
</dbReference>
<evidence type="ECO:0000256" key="3">
    <source>
        <dbReference type="ARBA" id="ARBA00023125"/>
    </source>
</evidence>
<dbReference type="Proteomes" id="UP000579647">
    <property type="component" value="Unassembled WGS sequence"/>
</dbReference>